<keyword evidence="1 8" id="KW-0963">Cytoplasm</keyword>
<evidence type="ECO:0000313" key="11">
    <source>
        <dbReference type="Proteomes" id="UP000000845"/>
    </source>
</evidence>
<keyword evidence="7 8" id="KW-0501">Molybdenum cofactor biosynthesis</keyword>
<comment type="subcellular location">
    <subcellularLocation>
        <location evidence="8">Cytoplasm</location>
    </subcellularLocation>
</comment>
<feature type="binding site" evidence="8">
    <location>
        <position position="96"/>
    </location>
    <ligand>
        <name>Mg(2+)</name>
        <dbReference type="ChEBI" id="CHEBI:18420"/>
    </ligand>
</feature>
<evidence type="ECO:0000256" key="6">
    <source>
        <dbReference type="ARBA" id="ARBA00023134"/>
    </source>
</evidence>
<dbReference type="EC" id="2.7.7.77" evidence="8"/>
<comment type="domain">
    <text evidence="8">The N-terminal domain determines nucleotide recognition and specific binding, while the C-terminal domain determines the specific binding to the target protein.</text>
</comment>
<comment type="caution">
    <text evidence="8">Lacks conserved residue(s) required for the propagation of feature annotation.</text>
</comment>
<gene>
    <name evidence="8" type="primary">mobA</name>
    <name evidence="10" type="ordered locus">Sterm_4114</name>
</gene>
<keyword evidence="3 8" id="KW-0479">Metal-binding</keyword>
<dbReference type="eggNOG" id="COG0746">
    <property type="taxonomic scope" value="Bacteria"/>
</dbReference>
<organism evidence="10 11">
    <name type="scientific">Sebaldella termitidis (strain ATCC 33386 / NCTC 11300)</name>
    <dbReference type="NCBI Taxonomy" id="526218"/>
    <lineage>
        <taxon>Bacteria</taxon>
        <taxon>Fusobacteriati</taxon>
        <taxon>Fusobacteriota</taxon>
        <taxon>Fusobacteriia</taxon>
        <taxon>Fusobacteriales</taxon>
        <taxon>Leptotrichiaceae</taxon>
        <taxon>Sebaldella</taxon>
    </lineage>
</organism>
<keyword evidence="6 8" id="KW-0342">GTP-binding</keyword>
<sequence>MKKTGTAIILCGGKSSRMGFDKSKYEINGKLLIEICAEKLGSVFEEVLLVTKDTDKFKKLRYKIIGDDADDYAPVLGIYKGLLEAGSHFSFIIACDMPVISLNYINYLTEKLEKSSFPQDGLISMNGSFIEPFHSFYSKSMLEKIKYNISIKDYKISNFIKMCNVEFINSETIKKYTGNTDIFTNLNYPCDLEIFSDVFIKELCQNDKKY</sequence>
<evidence type="ECO:0000256" key="5">
    <source>
        <dbReference type="ARBA" id="ARBA00022842"/>
    </source>
</evidence>
<dbReference type="Gene3D" id="3.90.550.10">
    <property type="entry name" value="Spore Coat Polysaccharide Biosynthesis Protein SpsA, Chain A"/>
    <property type="match status" value="1"/>
</dbReference>
<dbReference type="PANTHER" id="PTHR19136:SF81">
    <property type="entry name" value="MOLYBDENUM COFACTOR GUANYLYLTRANSFERASE"/>
    <property type="match status" value="1"/>
</dbReference>
<accession>D1AGJ4</accession>
<dbReference type="InterPro" id="IPR013482">
    <property type="entry name" value="Molybde_CF_guanTrfase"/>
</dbReference>
<comment type="catalytic activity">
    <reaction evidence="8">
        <text>Mo-molybdopterin + GTP + H(+) = Mo-molybdopterin guanine dinucleotide + diphosphate</text>
        <dbReference type="Rhea" id="RHEA:34243"/>
        <dbReference type="ChEBI" id="CHEBI:15378"/>
        <dbReference type="ChEBI" id="CHEBI:33019"/>
        <dbReference type="ChEBI" id="CHEBI:37565"/>
        <dbReference type="ChEBI" id="CHEBI:71302"/>
        <dbReference type="ChEBI" id="CHEBI:71310"/>
        <dbReference type="EC" id="2.7.7.77"/>
    </reaction>
</comment>
<keyword evidence="2 8" id="KW-0808">Transferase</keyword>
<evidence type="ECO:0000256" key="8">
    <source>
        <dbReference type="HAMAP-Rule" id="MF_00316"/>
    </source>
</evidence>
<feature type="binding site" evidence="8">
    <location>
        <position position="67"/>
    </location>
    <ligand>
        <name>GTP</name>
        <dbReference type="ChEBI" id="CHEBI:37565"/>
    </ligand>
</feature>
<comment type="cofactor">
    <cofactor evidence="8">
        <name>Mg(2+)</name>
        <dbReference type="ChEBI" id="CHEBI:18420"/>
    </cofactor>
</comment>
<comment type="similarity">
    <text evidence="8">Belongs to the MobA family.</text>
</comment>
<dbReference type="SUPFAM" id="SSF53448">
    <property type="entry name" value="Nucleotide-diphospho-sugar transferases"/>
    <property type="match status" value="1"/>
</dbReference>
<feature type="domain" description="MobA-like NTP transferase" evidence="9">
    <location>
        <begin position="7"/>
        <end position="148"/>
    </location>
</feature>
<feature type="binding site" evidence="8">
    <location>
        <begin position="10"/>
        <end position="12"/>
    </location>
    <ligand>
        <name>GTP</name>
        <dbReference type="ChEBI" id="CHEBI:37565"/>
    </ligand>
</feature>
<evidence type="ECO:0000256" key="7">
    <source>
        <dbReference type="ARBA" id="ARBA00023150"/>
    </source>
</evidence>
<dbReference type="InterPro" id="IPR029044">
    <property type="entry name" value="Nucleotide-diphossugar_trans"/>
</dbReference>
<feature type="binding site" evidence="8">
    <location>
        <position position="96"/>
    </location>
    <ligand>
        <name>GTP</name>
        <dbReference type="ChEBI" id="CHEBI:37565"/>
    </ligand>
</feature>
<evidence type="ECO:0000256" key="1">
    <source>
        <dbReference type="ARBA" id="ARBA00022490"/>
    </source>
</evidence>
<dbReference type="Proteomes" id="UP000000845">
    <property type="component" value="Chromosome"/>
</dbReference>
<proteinExistence type="inferred from homology"/>
<dbReference type="CDD" id="cd02503">
    <property type="entry name" value="MobA"/>
    <property type="match status" value="1"/>
</dbReference>
<dbReference type="GO" id="GO:0046872">
    <property type="term" value="F:metal ion binding"/>
    <property type="evidence" value="ECO:0007669"/>
    <property type="project" value="UniProtKB-KW"/>
</dbReference>
<dbReference type="GO" id="GO:0061603">
    <property type="term" value="F:molybdenum cofactor guanylyltransferase activity"/>
    <property type="evidence" value="ECO:0007669"/>
    <property type="project" value="UniProtKB-EC"/>
</dbReference>
<keyword evidence="4 8" id="KW-0547">Nucleotide-binding</keyword>
<dbReference type="GO" id="GO:0005737">
    <property type="term" value="C:cytoplasm"/>
    <property type="evidence" value="ECO:0007669"/>
    <property type="project" value="UniProtKB-SubCell"/>
</dbReference>
<dbReference type="STRING" id="526218.Sterm_4114"/>
<dbReference type="AlphaFoldDB" id="D1AGJ4"/>
<dbReference type="InterPro" id="IPR025877">
    <property type="entry name" value="MobA-like_NTP_Trfase"/>
</dbReference>
<keyword evidence="5 8" id="KW-0460">Magnesium</keyword>
<reference evidence="11" key="1">
    <citation type="submission" date="2009-09" db="EMBL/GenBank/DDBJ databases">
        <title>The complete chromosome of Sebaldella termitidis ATCC 33386.</title>
        <authorList>
            <consortium name="US DOE Joint Genome Institute (JGI-PGF)"/>
            <person name="Lucas S."/>
            <person name="Copeland A."/>
            <person name="Lapidus A."/>
            <person name="Glavina del Rio T."/>
            <person name="Dalin E."/>
            <person name="Tice H."/>
            <person name="Bruce D."/>
            <person name="Goodwin L."/>
            <person name="Pitluck S."/>
            <person name="Kyrpides N."/>
            <person name="Mavromatis K."/>
            <person name="Ivanova N."/>
            <person name="Mikhailova N."/>
            <person name="Sims D."/>
            <person name="Meincke L."/>
            <person name="Brettin T."/>
            <person name="Detter J.C."/>
            <person name="Han C."/>
            <person name="Larimer F."/>
            <person name="Land M."/>
            <person name="Hauser L."/>
            <person name="Markowitz V."/>
            <person name="Cheng J.F."/>
            <person name="Hugenholtz P."/>
            <person name="Woyke T."/>
            <person name="Wu D."/>
            <person name="Eisen J.A."/>
        </authorList>
    </citation>
    <scope>NUCLEOTIDE SEQUENCE [LARGE SCALE GENOMIC DNA]</scope>
    <source>
        <strain evidence="11">ATCC 33386 / NCTC 11300</strain>
    </source>
</reference>
<dbReference type="HOGENOM" id="CLU_055597_2_1_0"/>
<comment type="function">
    <text evidence="8">Transfers a GMP moiety from GTP to Mo-molybdopterin (Mo-MPT) cofactor (Moco or molybdenum cofactor) to form Mo-molybdopterin guanine dinucleotide (Mo-MGD) cofactor.</text>
</comment>
<protein>
    <recommendedName>
        <fullName evidence="8">Probable molybdenum cofactor guanylyltransferase</fullName>
        <shortName evidence="8">MoCo guanylyltransferase</shortName>
        <ecNumber evidence="8">2.7.7.77</ecNumber>
    </recommendedName>
    <alternativeName>
        <fullName evidence="8">GTP:molybdopterin guanylyltransferase</fullName>
    </alternativeName>
    <alternativeName>
        <fullName evidence="8">Mo-MPT guanylyltransferase</fullName>
    </alternativeName>
    <alternativeName>
        <fullName evidence="8">Molybdopterin guanylyltransferase</fullName>
    </alternativeName>
    <alternativeName>
        <fullName evidence="8">Molybdopterin-guanine dinucleotide synthase</fullName>
        <shortName evidence="8">MGD synthase</shortName>
    </alternativeName>
</protein>
<evidence type="ECO:0000256" key="4">
    <source>
        <dbReference type="ARBA" id="ARBA00022741"/>
    </source>
</evidence>
<dbReference type="EMBL" id="CP001739">
    <property type="protein sequence ID" value="ACZ10946.1"/>
    <property type="molecule type" value="Genomic_DNA"/>
</dbReference>
<dbReference type="PANTHER" id="PTHR19136">
    <property type="entry name" value="MOLYBDENUM COFACTOR GUANYLYLTRANSFERASE"/>
    <property type="match status" value="1"/>
</dbReference>
<reference evidence="10 11" key="2">
    <citation type="journal article" date="2010" name="Stand. Genomic Sci.">
        <title>Complete genome sequence of Sebaldella termitidis type strain (NCTC 11300).</title>
        <authorList>
            <person name="Harmon-Smith M."/>
            <person name="Celia L."/>
            <person name="Chertkov O."/>
            <person name="Lapidus A."/>
            <person name="Copeland A."/>
            <person name="Glavina Del Rio T."/>
            <person name="Nolan M."/>
            <person name="Lucas S."/>
            <person name="Tice H."/>
            <person name="Cheng J.F."/>
            <person name="Han C."/>
            <person name="Detter J.C."/>
            <person name="Bruce D."/>
            <person name="Goodwin L."/>
            <person name="Pitluck S."/>
            <person name="Pati A."/>
            <person name="Liolios K."/>
            <person name="Ivanova N."/>
            <person name="Mavromatis K."/>
            <person name="Mikhailova N."/>
            <person name="Chen A."/>
            <person name="Palaniappan K."/>
            <person name="Land M."/>
            <person name="Hauser L."/>
            <person name="Chang Y.J."/>
            <person name="Jeffries C.D."/>
            <person name="Brettin T."/>
            <person name="Goker M."/>
            <person name="Beck B."/>
            <person name="Bristow J."/>
            <person name="Eisen J.A."/>
            <person name="Markowitz V."/>
            <person name="Hugenholtz P."/>
            <person name="Kyrpides N.C."/>
            <person name="Klenk H.P."/>
            <person name="Chen F."/>
        </authorList>
    </citation>
    <scope>NUCLEOTIDE SEQUENCE [LARGE SCALE GENOMIC DNA]</scope>
    <source>
        <strain evidence="11">ATCC 33386 / NCTC 11300</strain>
    </source>
</reference>
<feature type="binding site" evidence="8">
    <location>
        <position position="22"/>
    </location>
    <ligand>
        <name>GTP</name>
        <dbReference type="ChEBI" id="CHEBI:37565"/>
    </ligand>
</feature>
<evidence type="ECO:0000313" key="10">
    <source>
        <dbReference type="EMBL" id="ACZ10946.1"/>
    </source>
</evidence>
<evidence type="ECO:0000256" key="3">
    <source>
        <dbReference type="ARBA" id="ARBA00022723"/>
    </source>
</evidence>
<evidence type="ECO:0000259" key="9">
    <source>
        <dbReference type="Pfam" id="PF12804"/>
    </source>
</evidence>
<dbReference type="RefSeq" id="WP_012863521.1">
    <property type="nucleotide sequence ID" value="NC_013517.1"/>
</dbReference>
<keyword evidence="11" id="KW-1185">Reference proteome</keyword>
<dbReference type="KEGG" id="str:Sterm_4114"/>
<evidence type="ECO:0000256" key="2">
    <source>
        <dbReference type="ARBA" id="ARBA00022679"/>
    </source>
</evidence>
<dbReference type="GO" id="GO:0006777">
    <property type="term" value="P:Mo-molybdopterin cofactor biosynthetic process"/>
    <property type="evidence" value="ECO:0007669"/>
    <property type="project" value="UniProtKB-KW"/>
</dbReference>
<name>D1AGJ4_SEBTE</name>
<dbReference type="Pfam" id="PF12804">
    <property type="entry name" value="NTP_transf_3"/>
    <property type="match status" value="1"/>
</dbReference>
<dbReference type="GO" id="GO:0005525">
    <property type="term" value="F:GTP binding"/>
    <property type="evidence" value="ECO:0007669"/>
    <property type="project" value="UniProtKB-UniRule"/>
</dbReference>
<dbReference type="HAMAP" id="MF_00316">
    <property type="entry name" value="MobA"/>
    <property type="match status" value="1"/>
</dbReference>